<dbReference type="EMBL" id="PPXD01000018">
    <property type="protein sequence ID" value="POH64877.1"/>
    <property type="molecule type" value="Genomic_DNA"/>
</dbReference>
<gene>
    <name evidence="3" type="ORF">C3B61_12035</name>
</gene>
<dbReference type="RefSeq" id="WP_103460874.1">
    <property type="nucleotide sequence ID" value="NZ_PPXD01000018.1"/>
</dbReference>
<reference evidence="3 4" key="1">
    <citation type="submission" date="2018-01" db="EMBL/GenBank/DDBJ databases">
        <title>Cryobacterium sp. nov., from glaciers in China.</title>
        <authorList>
            <person name="Liu Q."/>
            <person name="Xin Y.-H."/>
        </authorList>
    </citation>
    <scope>NUCLEOTIDE SEQUENCE [LARGE SCALE GENOMIC DNA]</scope>
    <source>
        <strain evidence="3 4">TMN-42</strain>
    </source>
</reference>
<feature type="transmembrane region" description="Helical" evidence="1">
    <location>
        <begin position="18"/>
        <end position="38"/>
    </location>
</feature>
<organism evidence="3 4">
    <name type="scientific">Cryobacterium zongtaii</name>
    <dbReference type="NCBI Taxonomy" id="1259217"/>
    <lineage>
        <taxon>Bacteria</taxon>
        <taxon>Bacillati</taxon>
        <taxon>Actinomycetota</taxon>
        <taxon>Actinomycetes</taxon>
        <taxon>Micrococcales</taxon>
        <taxon>Microbacteriaceae</taxon>
        <taxon>Cryobacterium</taxon>
    </lineage>
</organism>
<evidence type="ECO:0000259" key="2">
    <source>
        <dbReference type="Pfam" id="PF25976"/>
    </source>
</evidence>
<dbReference type="Proteomes" id="UP000237340">
    <property type="component" value="Unassembled WGS sequence"/>
</dbReference>
<name>A0A2S3ZEH2_9MICO</name>
<evidence type="ECO:0000313" key="4">
    <source>
        <dbReference type="Proteomes" id="UP000237340"/>
    </source>
</evidence>
<keyword evidence="1" id="KW-0472">Membrane</keyword>
<dbReference type="AlphaFoldDB" id="A0A2S3ZEH2"/>
<dbReference type="Pfam" id="PF25976">
    <property type="entry name" value="LpqB_N"/>
    <property type="match status" value="1"/>
</dbReference>
<evidence type="ECO:0000313" key="3">
    <source>
        <dbReference type="EMBL" id="POH64877.1"/>
    </source>
</evidence>
<evidence type="ECO:0000256" key="1">
    <source>
        <dbReference type="SAM" id="Phobius"/>
    </source>
</evidence>
<accession>A0A2S3ZEH2</accession>
<protein>
    <recommendedName>
        <fullName evidence="2">Lipoprotein LpqB N-terminal domain-containing protein</fullName>
    </recommendedName>
</protein>
<keyword evidence="1" id="KW-0812">Transmembrane</keyword>
<sequence length="167" mass="17569">MTSAVPPTPASPARRDPALWVVLGLIILLVAVALVVVFTRSEPALLDAGTPGGVVQRYSTAVLDGDETSAARYLSAAALADCDSGETAADSSATDDIRISLVDTTERGSTADVRVLIVTSYGSGPFGSSEYEAEEAFELVRVDEDWLIDEAPWRLTVCPPRSQGDTP</sequence>
<keyword evidence="1" id="KW-1133">Transmembrane helix</keyword>
<proteinExistence type="predicted"/>
<comment type="caution">
    <text evidence="3">The sequence shown here is derived from an EMBL/GenBank/DDBJ whole genome shotgun (WGS) entry which is preliminary data.</text>
</comment>
<keyword evidence="4" id="KW-1185">Reference proteome</keyword>
<dbReference type="InterPro" id="IPR059026">
    <property type="entry name" value="LpqB_N"/>
</dbReference>
<feature type="domain" description="Lipoprotein LpqB N-terminal" evidence="2">
    <location>
        <begin position="50"/>
        <end position="158"/>
    </location>
</feature>